<name>A0A1D3CU35_9EIME</name>
<proteinExistence type="predicted"/>
<feature type="region of interest" description="Disordered" evidence="1">
    <location>
        <begin position="173"/>
        <end position="226"/>
    </location>
</feature>
<reference evidence="2 3" key="1">
    <citation type="journal article" date="2016" name="BMC Genomics">
        <title>Comparative genomics reveals Cyclospora cayetanensis possesses coccidia-like metabolism and invasion components but unique surface antigens.</title>
        <authorList>
            <person name="Liu S."/>
            <person name="Wang L."/>
            <person name="Zheng H."/>
            <person name="Xu Z."/>
            <person name="Roellig D.M."/>
            <person name="Li N."/>
            <person name="Frace M.A."/>
            <person name="Tang K."/>
            <person name="Arrowood M.J."/>
            <person name="Moss D.M."/>
            <person name="Zhang L."/>
            <person name="Feng Y."/>
            <person name="Xiao L."/>
        </authorList>
    </citation>
    <scope>NUCLEOTIDE SEQUENCE [LARGE SCALE GENOMIC DNA]</scope>
    <source>
        <strain evidence="2 3">CHN_HEN01</strain>
    </source>
</reference>
<comment type="caution">
    <text evidence="2">The sequence shown here is derived from an EMBL/GenBank/DDBJ whole genome shotgun (WGS) entry which is preliminary data.</text>
</comment>
<feature type="region of interest" description="Disordered" evidence="1">
    <location>
        <begin position="688"/>
        <end position="709"/>
    </location>
</feature>
<evidence type="ECO:0000313" key="3">
    <source>
        <dbReference type="Proteomes" id="UP000095192"/>
    </source>
</evidence>
<protein>
    <recommendedName>
        <fullName evidence="4">RAP domain-containing protein</fullName>
    </recommendedName>
</protein>
<keyword evidence="3" id="KW-1185">Reference proteome</keyword>
<dbReference type="VEuPathDB" id="ToxoDB:cyc_02743"/>
<evidence type="ECO:0008006" key="4">
    <source>
        <dbReference type="Google" id="ProtNLM"/>
    </source>
</evidence>
<evidence type="ECO:0000256" key="1">
    <source>
        <dbReference type="SAM" id="MobiDB-lite"/>
    </source>
</evidence>
<dbReference type="Proteomes" id="UP000095192">
    <property type="component" value="Unassembled WGS sequence"/>
</dbReference>
<organism evidence="2 3">
    <name type="scientific">Cyclospora cayetanensis</name>
    <dbReference type="NCBI Taxonomy" id="88456"/>
    <lineage>
        <taxon>Eukaryota</taxon>
        <taxon>Sar</taxon>
        <taxon>Alveolata</taxon>
        <taxon>Apicomplexa</taxon>
        <taxon>Conoidasida</taxon>
        <taxon>Coccidia</taxon>
        <taxon>Eucoccidiorida</taxon>
        <taxon>Eimeriorina</taxon>
        <taxon>Eimeriidae</taxon>
        <taxon>Cyclospora</taxon>
    </lineage>
</organism>
<dbReference type="InParanoid" id="A0A1D3CU35"/>
<gene>
    <name evidence="2" type="ORF">cyc_02743</name>
</gene>
<accession>A0A1D3CU35</accession>
<dbReference type="AlphaFoldDB" id="A0A1D3CU35"/>
<dbReference type="EMBL" id="JROU02001962">
    <property type="protein sequence ID" value="OEH74695.1"/>
    <property type="molecule type" value="Genomic_DNA"/>
</dbReference>
<evidence type="ECO:0000313" key="2">
    <source>
        <dbReference type="EMBL" id="OEH74695.1"/>
    </source>
</evidence>
<sequence>MMTARAGQFLLRAPPPPGTAATLPRRLFAAFHDPFAPNYPQTAEQQRDPRPQNGTTVGDPSAVAPSSYPYANNSPFEAPAGPLSTSTYDPSQAGAPYGQFGVADGGASAYCTPPGGAHPGGVPEGPYGGTAYAYQPSVAPFPPYHGASPYAPPPVGGVGYYPPPPMGGPYGMAPTYPGPAQQGQAAWGPSQPQGGAAWGTQGPRGGLQSSPANEGGGPPPSTARERQRQFLSAALLGELDALEAKNSVSLYLQGLNGAKLAGRLGPKEWLYATNVLNELLRPRMQALFSMHFLTREGAQKARDVLANPSPALRQALQIAAGEETAGAASTKGEGPLSLSLYRGLCDDLVSELIFCCAKKVEAYPASTQPSHRVKAVWTEVLLRICPLLGRYEVLQLLQILHGASALANRKVIRDNDLLTLTQAAGALLDQERFVAEVSEAQRARILQEFFRWSIETNAPFAFVRHVAWKSTRLFKLNVRWLSSNETARLLPLICANRVLLSEDELAFFVQVLLKRVSRATPLYAEAQKLSADAAAAALFGVSLNGVDPQRFSGLIVHLLHEAAGLDELPRSQSIVFARLCWALCALKAFDPAVAGDSWEASEAARLLQSAIKRIEADHAASLALLPDILTEVELSKDLLPHFQVPPSLEAAAAEASRVQAALDRRQSRRLHFTLRRALEKLGAEVVPAASQDEETDLGQVQGDGGPGIDVEEQLQRQLPSKKTNPNAGPQAKWVYNEQLGPYNVSFYCPARKLVLEIDDRCLGPSKYVKKRHLESLFKDEGLRVLVVGEHLFQLSRVTGEQGVDILRSAINAAQRADEICPPRHVQLQALLKRVSRQKPKAEEVTAAVAEASTTGTKGQ</sequence>
<feature type="region of interest" description="Disordered" evidence="1">
    <location>
        <begin position="1"/>
        <end position="92"/>
    </location>
</feature>